<sequence length="68" mass="7570">MSVFNIGVPPLAMPNNLDNVMANLNFAQNAVDAWCDNEDVNSEELRKLGVCLSVLYHNVTCSYPLQQQ</sequence>
<reference evidence="2" key="2">
    <citation type="submission" date="2016-06" db="UniProtKB">
        <authorList>
            <consortium name="WormBaseParasite"/>
        </authorList>
    </citation>
    <scope>IDENTIFICATION</scope>
</reference>
<evidence type="ECO:0000313" key="2">
    <source>
        <dbReference type="WBParaSite" id="GPLIN_000294000"/>
    </source>
</evidence>
<dbReference type="WBParaSite" id="GPLIN_000294000">
    <property type="protein sequence ID" value="GPLIN_000294000"/>
    <property type="gene ID" value="GPLIN_000294000"/>
</dbReference>
<reference evidence="1" key="1">
    <citation type="submission" date="2014-05" db="EMBL/GenBank/DDBJ databases">
        <title>The genome and life-stage specific transcriptomes of Globodera pallida elucidate key aspects of plant parasitism by a cyst nematode.</title>
        <authorList>
            <person name="Cotton J.A."/>
            <person name="Lilley C.J."/>
            <person name="Jones L.M."/>
            <person name="Kikuchi T."/>
            <person name="Reid A.J."/>
            <person name="Thorpe P."/>
            <person name="Tsai I.J."/>
            <person name="Beasley H."/>
            <person name="Blok V."/>
            <person name="Cock P.J.A."/>
            <person name="Van den Akker S.E."/>
            <person name="Holroyd N."/>
            <person name="Hunt M."/>
            <person name="Mantelin S."/>
            <person name="Naghra H."/>
            <person name="Pain A."/>
            <person name="Palomares-Rius J.E."/>
            <person name="Zarowiecki M."/>
            <person name="Berriman M."/>
            <person name="Jones J.T."/>
            <person name="Urwin P.E."/>
        </authorList>
    </citation>
    <scope>NUCLEOTIDE SEQUENCE [LARGE SCALE GENOMIC DNA]</scope>
    <source>
        <strain evidence="1">Lindley</strain>
    </source>
</reference>
<dbReference type="AlphaFoldDB" id="A0A183BQQ4"/>
<dbReference type="Proteomes" id="UP000050741">
    <property type="component" value="Unassembled WGS sequence"/>
</dbReference>
<evidence type="ECO:0000313" key="1">
    <source>
        <dbReference type="Proteomes" id="UP000050741"/>
    </source>
</evidence>
<accession>A0A183BQQ4</accession>
<keyword evidence="1" id="KW-1185">Reference proteome</keyword>
<name>A0A183BQQ4_GLOPA</name>
<organism evidence="1 2">
    <name type="scientific">Globodera pallida</name>
    <name type="common">Potato cyst nematode worm</name>
    <name type="synonym">Heterodera pallida</name>
    <dbReference type="NCBI Taxonomy" id="36090"/>
    <lineage>
        <taxon>Eukaryota</taxon>
        <taxon>Metazoa</taxon>
        <taxon>Ecdysozoa</taxon>
        <taxon>Nematoda</taxon>
        <taxon>Chromadorea</taxon>
        <taxon>Rhabditida</taxon>
        <taxon>Tylenchina</taxon>
        <taxon>Tylenchomorpha</taxon>
        <taxon>Tylenchoidea</taxon>
        <taxon>Heteroderidae</taxon>
        <taxon>Heteroderinae</taxon>
        <taxon>Globodera</taxon>
    </lineage>
</organism>
<protein>
    <submittedName>
        <fullName evidence="2">Phage protein</fullName>
    </submittedName>
</protein>
<proteinExistence type="predicted"/>